<dbReference type="InterPro" id="IPR001789">
    <property type="entry name" value="Sig_transdc_resp-reg_receiver"/>
</dbReference>
<gene>
    <name evidence="3" type="ORF">Pan44_20240</name>
</gene>
<dbReference type="RefSeq" id="WP_145029671.1">
    <property type="nucleotide sequence ID" value="NZ_CP036271.1"/>
</dbReference>
<dbReference type="GO" id="GO:0000160">
    <property type="term" value="P:phosphorelay signal transduction system"/>
    <property type="evidence" value="ECO:0007669"/>
    <property type="project" value="InterPro"/>
</dbReference>
<reference evidence="3 4" key="1">
    <citation type="submission" date="2019-02" db="EMBL/GenBank/DDBJ databases">
        <title>Deep-cultivation of Planctomycetes and their phenomic and genomic characterization uncovers novel biology.</title>
        <authorList>
            <person name="Wiegand S."/>
            <person name="Jogler M."/>
            <person name="Boedeker C."/>
            <person name="Pinto D."/>
            <person name="Vollmers J."/>
            <person name="Rivas-Marin E."/>
            <person name="Kohn T."/>
            <person name="Peeters S.H."/>
            <person name="Heuer A."/>
            <person name="Rast P."/>
            <person name="Oberbeckmann S."/>
            <person name="Bunk B."/>
            <person name="Jeske O."/>
            <person name="Meyerdierks A."/>
            <person name="Storesund J.E."/>
            <person name="Kallscheuer N."/>
            <person name="Luecker S."/>
            <person name="Lage O.M."/>
            <person name="Pohl T."/>
            <person name="Merkel B.J."/>
            <person name="Hornburger P."/>
            <person name="Mueller R.-W."/>
            <person name="Bruemmer F."/>
            <person name="Labrenz M."/>
            <person name="Spormann A.M."/>
            <person name="Op den Camp H."/>
            <person name="Overmann J."/>
            <person name="Amann R."/>
            <person name="Jetten M.S.M."/>
            <person name="Mascher T."/>
            <person name="Medema M.H."/>
            <person name="Devos D.P."/>
            <person name="Kaster A.-K."/>
            <person name="Ovreas L."/>
            <person name="Rohde M."/>
            <person name="Galperin M.Y."/>
            <person name="Jogler C."/>
        </authorList>
    </citation>
    <scope>NUCLEOTIDE SEQUENCE [LARGE SCALE GENOMIC DNA]</scope>
    <source>
        <strain evidence="3 4">Pan44</strain>
    </source>
</reference>
<feature type="domain" description="Response regulatory" evidence="2">
    <location>
        <begin position="5"/>
        <end position="125"/>
    </location>
</feature>
<dbReference type="AlphaFoldDB" id="A0A517SD09"/>
<evidence type="ECO:0000313" key="4">
    <source>
        <dbReference type="Proteomes" id="UP000315700"/>
    </source>
</evidence>
<dbReference type="CDD" id="cd00156">
    <property type="entry name" value="REC"/>
    <property type="match status" value="1"/>
</dbReference>
<dbReference type="PROSITE" id="PS50110">
    <property type="entry name" value="RESPONSE_REGULATORY"/>
    <property type="match status" value="1"/>
</dbReference>
<dbReference type="EMBL" id="CP036271">
    <property type="protein sequence ID" value="QDT53997.1"/>
    <property type="molecule type" value="Genomic_DNA"/>
</dbReference>
<dbReference type="InterPro" id="IPR011006">
    <property type="entry name" value="CheY-like_superfamily"/>
</dbReference>
<dbReference type="OrthoDB" id="279132at2"/>
<dbReference type="KEGG" id="ccos:Pan44_20240"/>
<sequence length="131" mass="13847">MASSRVLSVGQCGFDSASLERFFEQDHSAEVDSVDSARDALSRVASEKYDLVLVNRRLDMDGSSGVALLEELQAQAPGVPVMLVSDKADAQAEAVAKGALPGFGKGALRSPETAEKIRVALKRSGGEERLP</sequence>
<dbReference type="InParanoid" id="A0A517SD09"/>
<dbReference type="Pfam" id="PF00072">
    <property type="entry name" value="Response_reg"/>
    <property type="match status" value="1"/>
</dbReference>
<proteinExistence type="predicted"/>
<evidence type="ECO:0000256" key="1">
    <source>
        <dbReference type="PROSITE-ProRule" id="PRU00169"/>
    </source>
</evidence>
<dbReference type="SUPFAM" id="SSF52172">
    <property type="entry name" value="CheY-like"/>
    <property type="match status" value="1"/>
</dbReference>
<accession>A0A517SD09</accession>
<dbReference type="Gene3D" id="3.40.50.2300">
    <property type="match status" value="1"/>
</dbReference>
<organism evidence="3 4">
    <name type="scientific">Caulifigura coniformis</name>
    <dbReference type="NCBI Taxonomy" id="2527983"/>
    <lineage>
        <taxon>Bacteria</taxon>
        <taxon>Pseudomonadati</taxon>
        <taxon>Planctomycetota</taxon>
        <taxon>Planctomycetia</taxon>
        <taxon>Planctomycetales</taxon>
        <taxon>Planctomycetaceae</taxon>
        <taxon>Caulifigura</taxon>
    </lineage>
</organism>
<protein>
    <submittedName>
        <fullName evidence="3">Response regulator receiver domain protein</fullName>
    </submittedName>
</protein>
<keyword evidence="4" id="KW-1185">Reference proteome</keyword>
<dbReference type="Proteomes" id="UP000315700">
    <property type="component" value="Chromosome"/>
</dbReference>
<comment type="caution">
    <text evidence="1">Lacks conserved residue(s) required for the propagation of feature annotation.</text>
</comment>
<name>A0A517SD09_9PLAN</name>
<evidence type="ECO:0000259" key="2">
    <source>
        <dbReference type="PROSITE" id="PS50110"/>
    </source>
</evidence>
<evidence type="ECO:0000313" key="3">
    <source>
        <dbReference type="EMBL" id="QDT53997.1"/>
    </source>
</evidence>